<feature type="transmembrane region" description="Helical" evidence="7">
    <location>
        <begin position="199"/>
        <end position="221"/>
    </location>
</feature>
<dbReference type="InterPro" id="IPR050171">
    <property type="entry name" value="MFS_Transporters"/>
</dbReference>
<keyword evidence="5 7" id="KW-1133">Transmembrane helix</keyword>
<dbReference type="InterPro" id="IPR011701">
    <property type="entry name" value="MFS"/>
</dbReference>
<dbReference type="Pfam" id="PF07690">
    <property type="entry name" value="MFS_1"/>
    <property type="match status" value="1"/>
</dbReference>
<evidence type="ECO:0000256" key="5">
    <source>
        <dbReference type="ARBA" id="ARBA00022989"/>
    </source>
</evidence>
<keyword evidence="4 7" id="KW-0812">Transmembrane</keyword>
<feature type="transmembrane region" description="Helical" evidence="7">
    <location>
        <begin position="324"/>
        <end position="343"/>
    </location>
</feature>
<dbReference type="GO" id="GO:0005886">
    <property type="term" value="C:plasma membrane"/>
    <property type="evidence" value="ECO:0007669"/>
    <property type="project" value="UniProtKB-SubCell"/>
</dbReference>
<dbReference type="SUPFAM" id="SSF103473">
    <property type="entry name" value="MFS general substrate transporter"/>
    <property type="match status" value="1"/>
</dbReference>
<feature type="transmembrane region" description="Helical" evidence="7">
    <location>
        <begin position="110"/>
        <end position="139"/>
    </location>
</feature>
<keyword evidence="9" id="KW-1185">Reference proteome</keyword>
<reference evidence="8 9" key="1">
    <citation type="submission" date="2020-06" db="EMBL/GenBank/DDBJ databases">
        <title>Description of novel acetic acid bacteria.</title>
        <authorList>
            <person name="Sombolestani A."/>
        </authorList>
    </citation>
    <scope>NUCLEOTIDE SEQUENCE [LARGE SCALE GENOMIC DNA]</scope>
    <source>
        <strain evidence="8 9">LMG 27010</strain>
    </source>
</reference>
<dbReference type="CDD" id="cd17346">
    <property type="entry name" value="MFS_DtpA_like"/>
    <property type="match status" value="1"/>
</dbReference>
<dbReference type="EMBL" id="JABXXR010000051">
    <property type="protein sequence ID" value="NVN40579.1"/>
    <property type="molecule type" value="Genomic_DNA"/>
</dbReference>
<protein>
    <submittedName>
        <fullName evidence="8">Peptide MFS transporter</fullName>
    </submittedName>
</protein>
<dbReference type="GO" id="GO:1904680">
    <property type="term" value="F:peptide transmembrane transporter activity"/>
    <property type="evidence" value="ECO:0007669"/>
    <property type="project" value="InterPro"/>
</dbReference>
<comment type="caution">
    <text evidence="8">The sequence shown here is derived from an EMBL/GenBank/DDBJ whole genome shotgun (WGS) entry which is preliminary data.</text>
</comment>
<feature type="transmembrane region" description="Helical" evidence="7">
    <location>
        <begin position="242"/>
        <end position="263"/>
    </location>
</feature>
<feature type="transmembrane region" description="Helical" evidence="7">
    <location>
        <begin position="294"/>
        <end position="312"/>
    </location>
</feature>
<dbReference type="GO" id="GO:0015833">
    <property type="term" value="P:peptide transport"/>
    <property type="evidence" value="ECO:0007669"/>
    <property type="project" value="InterPro"/>
</dbReference>
<dbReference type="PANTHER" id="PTHR23517">
    <property type="entry name" value="RESISTANCE PROTEIN MDTM, PUTATIVE-RELATED-RELATED"/>
    <property type="match status" value="1"/>
</dbReference>
<sequence length="452" mass="47861">MTRASGVGLLSDPRDRGVLVLALTEACERFSFYGMQTLLVLYLLHAVLPGGMGQVVGLTGFRVTLSHVTGPLTDLAFAAEVVALYSSLVYFTPILGGLAGDRLIGQRRAVLVGAAFMAAGHGLMASTAGFLGALGLLIVGSGFLKGNISAQVGNLYQEAEADPRARAFTLFNIGINAGALSGPLACGAAAQVWGWHAGFGLAGIVMTLGLVLYAACGRVLPPDIRRPRARTHAHLTGDERRNLGLLAMVLVTGLFYSATFYQLSDMYIVWIDHHVRRSLGGHVIPTNWFSCLDSSFTVLGSPVVLAVLAACARRGREPGGLGRILAALLMNGAAWCLLAWASATSALVNPLWCVACSALLGTSFVLQWPTTLALVSTLAPVRLRSTLMGVAFLTLFVAYNIVGWIAHFYEQMAPWQFWLLQAAITLAGAPLCLVLDRVAGRSVRGVGLVERV</sequence>
<dbReference type="InterPro" id="IPR005279">
    <property type="entry name" value="Dipep/tripep_permease"/>
</dbReference>
<dbReference type="RefSeq" id="WP_176613536.1">
    <property type="nucleotide sequence ID" value="NZ_JABXXR010000051.1"/>
</dbReference>
<dbReference type="AlphaFoldDB" id="A0A850PD46"/>
<dbReference type="Gene3D" id="1.20.1250.20">
    <property type="entry name" value="MFS general substrate transporter like domains"/>
    <property type="match status" value="2"/>
</dbReference>
<feature type="transmembrane region" description="Helical" evidence="7">
    <location>
        <begin position="387"/>
        <end position="409"/>
    </location>
</feature>
<evidence type="ECO:0000313" key="8">
    <source>
        <dbReference type="EMBL" id="NVN40579.1"/>
    </source>
</evidence>
<feature type="transmembrane region" description="Helical" evidence="7">
    <location>
        <begin position="39"/>
        <end position="63"/>
    </location>
</feature>
<evidence type="ECO:0000256" key="1">
    <source>
        <dbReference type="ARBA" id="ARBA00004651"/>
    </source>
</evidence>
<evidence type="ECO:0000313" key="9">
    <source>
        <dbReference type="Proteomes" id="UP000585665"/>
    </source>
</evidence>
<dbReference type="Proteomes" id="UP000585665">
    <property type="component" value="Unassembled WGS sequence"/>
</dbReference>
<dbReference type="InterPro" id="IPR036259">
    <property type="entry name" value="MFS_trans_sf"/>
</dbReference>
<evidence type="ECO:0000256" key="7">
    <source>
        <dbReference type="SAM" id="Phobius"/>
    </source>
</evidence>
<keyword evidence="2" id="KW-0813">Transport</keyword>
<evidence type="ECO:0000256" key="3">
    <source>
        <dbReference type="ARBA" id="ARBA00022475"/>
    </source>
</evidence>
<evidence type="ECO:0000256" key="4">
    <source>
        <dbReference type="ARBA" id="ARBA00022692"/>
    </source>
</evidence>
<accession>A0A850PD46</accession>
<keyword evidence="3" id="KW-1003">Cell membrane</keyword>
<proteinExistence type="predicted"/>
<evidence type="ECO:0000256" key="2">
    <source>
        <dbReference type="ARBA" id="ARBA00022448"/>
    </source>
</evidence>
<organism evidence="8 9">
    <name type="scientific">Ameyamaea chiangmaiensis</name>
    <dbReference type="NCBI Taxonomy" id="442969"/>
    <lineage>
        <taxon>Bacteria</taxon>
        <taxon>Pseudomonadati</taxon>
        <taxon>Pseudomonadota</taxon>
        <taxon>Alphaproteobacteria</taxon>
        <taxon>Acetobacterales</taxon>
        <taxon>Acetobacteraceae</taxon>
        <taxon>Ameyamaea</taxon>
    </lineage>
</organism>
<comment type="subcellular location">
    <subcellularLocation>
        <location evidence="1">Cell membrane</location>
        <topology evidence="1">Multi-pass membrane protein</topology>
    </subcellularLocation>
</comment>
<name>A0A850PD46_9PROT</name>
<feature type="transmembrane region" description="Helical" evidence="7">
    <location>
        <begin position="349"/>
        <end position="375"/>
    </location>
</feature>
<evidence type="ECO:0000256" key="6">
    <source>
        <dbReference type="ARBA" id="ARBA00023136"/>
    </source>
</evidence>
<keyword evidence="6 7" id="KW-0472">Membrane</keyword>
<feature type="transmembrane region" description="Helical" evidence="7">
    <location>
        <begin position="75"/>
        <end position="98"/>
    </location>
</feature>
<dbReference type="PANTHER" id="PTHR23517:SF15">
    <property type="entry name" value="PROTON-DEPENDENT OLIGOPEPTIDE FAMILY TRANSPORT PROTEIN"/>
    <property type="match status" value="1"/>
</dbReference>
<gene>
    <name evidence="8" type="ORF">HUK82_08380</name>
</gene>
<feature type="transmembrane region" description="Helical" evidence="7">
    <location>
        <begin position="415"/>
        <end position="435"/>
    </location>
</feature>